<feature type="compositionally biased region" description="Low complexity" evidence="2">
    <location>
        <begin position="43"/>
        <end position="60"/>
    </location>
</feature>
<feature type="coiled-coil region" evidence="1">
    <location>
        <begin position="419"/>
        <end position="446"/>
    </location>
</feature>
<dbReference type="OrthoDB" id="10639978at2759"/>
<proteinExistence type="predicted"/>
<feature type="region of interest" description="Disordered" evidence="2">
    <location>
        <begin position="40"/>
        <end position="76"/>
    </location>
</feature>
<evidence type="ECO:0000313" key="4">
    <source>
        <dbReference type="Proteomes" id="UP000239899"/>
    </source>
</evidence>
<feature type="region of interest" description="Disordered" evidence="2">
    <location>
        <begin position="690"/>
        <end position="724"/>
    </location>
</feature>
<gene>
    <name evidence="3" type="ORF">C2E21_1430</name>
</gene>
<protein>
    <submittedName>
        <fullName evidence="3">Uncharacterized protein</fullName>
    </submittedName>
</protein>
<evidence type="ECO:0000313" key="3">
    <source>
        <dbReference type="EMBL" id="PRW60115.1"/>
    </source>
</evidence>
<comment type="caution">
    <text evidence="3">The sequence shown here is derived from an EMBL/GenBank/DDBJ whole genome shotgun (WGS) entry which is preliminary data.</text>
</comment>
<accession>A0A2P6U1D4</accession>
<keyword evidence="4" id="KW-1185">Reference proteome</keyword>
<feature type="region of interest" description="Disordered" evidence="2">
    <location>
        <begin position="751"/>
        <end position="818"/>
    </location>
</feature>
<feature type="region of interest" description="Disordered" evidence="2">
    <location>
        <begin position="839"/>
        <end position="965"/>
    </location>
</feature>
<organism evidence="3 4">
    <name type="scientific">Chlorella sorokiniana</name>
    <name type="common">Freshwater green alga</name>
    <dbReference type="NCBI Taxonomy" id="3076"/>
    <lineage>
        <taxon>Eukaryota</taxon>
        <taxon>Viridiplantae</taxon>
        <taxon>Chlorophyta</taxon>
        <taxon>core chlorophytes</taxon>
        <taxon>Trebouxiophyceae</taxon>
        <taxon>Chlorellales</taxon>
        <taxon>Chlorellaceae</taxon>
        <taxon>Chlorella clade</taxon>
        <taxon>Chlorella</taxon>
    </lineage>
</organism>
<feature type="compositionally biased region" description="Low complexity" evidence="2">
    <location>
        <begin position="703"/>
        <end position="724"/>
    </location>
</feature>
<feature type="compositionally biased region" description="Acidic residues" evidence="2">
    <location>
        <begin position="805"/>
        <end position="817"/>
    </location>
</feature>
<feature type="coiled-coil region" evidence="1">
    <location>
        <begin position="258"/>
        <end position="320"/>
    </location>
</feature>
<sequence>MASPEASRSALWRLNSELRSTNEALEREVASLRREVAARRLTRSSAAGSSLRSSVSGASSPTSQAGLGPDGTAATERLAELEAQLAQATRAAADKQAALEAAALDLQGAQAATAVADAGIAALTAQLREQQAAVAELSSQLAAAAERAATAEAERTAVESMAARTAERVLALEAQIAELLRQAEAEASQQSCGACPAAAPPVVASRPSSRGEYAPPAADSLVQGPMPSQAEGGSQPYFTRVYSALLPPPSDVEAAQERQALQQDVARLASRLAAAEAELAEQLQQKQEALGRLAAAQAEAASLRSERELLQEQAVSLQQEVSAWQQGSMLRGGPSGAEVAAEATLERSPSRTLASRQGLEAAALRRSATPASMPALAEEESEESPAADQPRRPLQQSLGRVARMASPAAEKRSAERAALGVQEAQLRAAQTEAEALRSRVAAAEAAAQAVLDLHAAGAAAACPAVELDGEEGGHQRCRQTIEGLFAQVWRERLGRQRAVAEAGDLRQKLSGQVVAAATGGNNDIMLDEAALQVLEEEAKSADHLAGTIGHCKAHQEQLQARVQQLELQLARYNTLLAAVEGPAQVTGSTAASPSNGSPSASRASSPRARRAPGNNSPLQAAVTVLQFRKVAEEADALREQLKAAQVEVASTRRRERESRARYQQLQAQLSTLSAGLGTVQSLLQRQGQCIPRRASGSTPTSPAGKAARGATAAGRRSSKGSAVQGDVSAAMAALSALLRSLQAEGTANSSAVVSPQASEGVEVSAPSSGTLPRGPTAEKRSDPLEQVEEEGQAQAQQAQQQVAEAGEEQAGDDESLDVEALLPEDAAAAAASQDKWTLLGAGGADPATPLGLPAAAGEGGTIPAQWQQQGSSAASARARSRIPLPPPASSARAKPSPLVCSSMDSKPECSSVGTGAKPSPAKGSPSHPKLKSGSHAGSASPGRGIKALFGCGSPRPGATLSSSRL</sequence>
<feature type="coiled-coil region" evidence="1">
    <location>
        <begin position="627"/>
        <end position="668"/>
    </location>
</feature>
<dbReference type="AlphaFoldDB" id="A0A2P6U1D4"/>
<dbReference type="Proteomes" id="UP000239899">
    <property type="component" value="Unassembled WGS sequence"/>
</dbReference>
<keyword evidence="1" id="KW-0175">Coiled coil</keyword>
<feature type="compositionally biased region" description="Low complexity" evidence="2">
    <location>
        <begin position="844"/>
        <end position="856"/>
    </location>
</feature>
<feature type="compositionally biased region" description="Low complexity" evidence="2">
    <location>
        <begin position="792"/>
        <end position="804"/>
    </location>
</feature>
<name>A0A2P6U1D4_CHLSO</name>
<evidence type="ECO:0000256" key="2">
    <source>
        <dbReference type="SAM" id="MobiDB-lite"/>
    </source>
</evidence>
<evidence type="ECO:0000256" key="1">
    <source>
        <dbReference type="SAM" id="Coils"/>
    </source>
</evidence>
<dbReference type="Gene3D" id="1.10.287.1490">
    <property type="match status" value="1"/>
</dbReference>
<feature type="region of interest" description="Disordered" evidence="2">
    <location>
        <begin position="194"/>
        <end position="234"/>
    </location>
</feature>
<feature type="region of interest" description="Disordered" evidence="2">
    <location>
        <begin position="326"/>
        <end position="393"/>
    </location>
</feature>
<feature type="compositionally biased region" description="Low complexity" evidence="2">
    <location>
        <begin position="194"/>
        <end position="211"/>
    </location>
</feature>
<feature type="region of interest" description="Disordered" evidence="2">
    <location>
        <begin position="586"/>
        <end position="617"/>
    </location>
</feature>
<dbReference type="EMBL" id="LHPG02000003">
    <property type="protein sequence ID" value="PRW60115.1"/>
    <property type="molecule type" value="Genomic_DNA"/>
</dbReference>
<reference evidence="3 4" key="1">
    <citation type="journal article" date="2018" name="Plant J.">
        <title>Genome sequences of Chlorella sorokiniana UTEX 1602 and Micractinium conductrix SAG 241.80: implications to maltose excretion by a green alga.</title>
        <authorList>
            <person name="Arriola M.B."/>
            <person name="Velmurugan N."/>
            <person name="Zhang Y."/>
            <person name="Plunkett M.H."/>
            <person name="Hondzo H."/>
            <person name="Barney B.M."/>
        </authorList>
    </citation>
    <scope>NUCLEOTIDE SEQUENCE [LARGE SCALE GENOMIC DNA]</scope>
    <source>
        <strain evidence="4">UTEX 1602</strain>
    </source>
</reference>
<feature type="compositionally biased region" description="Low complexity" evidence="2">
    <location>
        <begin position="590"/>
        <end position="614"/>
    </location>
</feature>